<sequence length="436" mass="44837">MLTRGPGGRARPVGRAVLAAGLLLGAGVAIPAPALADGEGPTELAAFCSQVADTEEPVANPDPSTPLEQMRIDEIHRDYTRGAGVGVAVIDSGVAPSEYYDSEPGLQVVGQPGPLQEPHGTIVAGLIAGGRRGEGEGMGMGVAPDARIIGVRIVDNPEESDDDGLDLDGDFDPPDLVTALRWVADNAGSRGIDVLNLSLTADPSDDLRDAVRAVQDAGVIVVAATGNRSPDEELPEDEPVPGPFTTYPAAYPGVVGVSAYVPLDAEGGSARYVLNTTNADVAVPVQGGASVVPNGSTCVVDAIATSWATPYVSGIVALLLAYFPDDDDAQIVQRLLETASGATDQRDVYTGFGLAQPIEAFTRQLTPARRTGELGLAQPADDGGGAAPAPPERADALADARDDFRWWGLLAGAVLVAAVVLRPLLRRLGTGRRTPG</sequence>
<protein>
    <recommendedName>
        <fullName evidence="9">Peptidase S8/S53 domain-containing protein</fullName>
    </recommendedName>
</protein>
<keyword evidence="7" id="KW-0812">Transmembrane</keyword>
<dbReference type="RefSeq" id="WP_344008915.1">
    <property type="nucleotide sequence ID" value="NZ_BAAAMY010000013.1"/>
</dbReference>
<evidence type="ECO:0000256" key="7">
    <source>
        <dbReference type="SAM" id="Phobius"/>
    </source>
</evidence>
<dbReference type="PANTHER" id="PTHR43806">
    <property type="entry name" value="PEPTIDASE S8"/>
    <property type="match status" value="1"/>
</dbReference>
<comment type="similarity">
    <text evidence="1 5">Belongs to the peptidase S8 family.</text>
</comment>
<keyword evidence="7" id="KW-0472">Membrane</keyword>
<dbReference type="Gene3D" id="3.40.50.200">
    <property type="entry name" value="Peptidase S8/S53 domain"/>
    <property type="match status" value="1"/>
</dbReference>
<feature type="active site" description="Charge relay system" evidence="5">
    <location>
        <position position="306"/>
    </location>
</feature>
<name>A0ABP5B3M5_9ACTN</name>
<evidence type="ECO:0000259" key="9">
    <source>
        <dbReference type="Pfam" id="PF00082"/>
    </source>
</evidence>
<dbReference type="CDD" id="cd00306">
    <property type="entry name" value="Peptidases_S8_S53"/>
    <property type="match status" value="1"/>
</dbReference>
<feature type="domain" description="Peptidase S8/S53" evidence="9">
    <location>
        <begin position="82"/>
        <end position="347"/>
    </location>
</feature>
<feature type="active site" description="Charge relay system" evidence="5">
    <location>
        <position position="119"/>
    </location>
</feature>
<evidence type="ECO:0000256" key="6">
    <source>
        <dbReference type="SAM" id="MobiDB-lite"/>
    </source>
</evidence>
<dbReference type="PROSITE" id="PS51892">
    <property type="entry name" value="SUBTILASE"/>
    <property type="match status" value="1"/>
</dbReference>
<evidence type="ECO:0000313" key="11">
    <source>
        <dbReference type="Proteomes" id="UP001501612"/>
    </source>
</evidence>
<dbReference type="InterPro" id="IPR000209">
    <property type="entry name" value="Peptidase_S8/S53_dom"/>
</dbReference>
<dbReference type="InterPro" id="IPR022398">
    <property type="entry name" value="Peptidase_S8_His-AS"/>
</dbReference>
<feature type="transmembrane region" description="Helical" evidence="7">
    <location>
        <begin position="406"/>
        <end position="425"/>
    </location>
</feature>
<dbReference type="EMBL" id="BAAAMY010000013">
    <property type="protein sequence ID" value="GAA1929604.1"/>
    <property type="molecule type" value="Genomic_DNA"/>
</dbReference>
<proteinExistence type="inferred from homology"/>
<dbReference type="InterPro" id="IPR036852">
    <property type="entry name" value="Peptidase_S8/S53_dom_sf"/>
</dbReference>
<feature type="chain" id="PRO_5045824722" description="Peptidase S8/S53 domain-containing protein" evidence="8">
    <location>
        <begin position="37"/>
        <end position="436"/>
    </location>
</feature>
<reference evidence="11" key="1">
    <citation type="journal article" date="2019" name="Int. J. Syst. Evol. Microbiol.">
        <title>The Global Catalogue of Microorganisms (GCM) 10K type strain sequencing project: providing services to taxonomists for standard genome sequencing and annotation.</title>
        <authorList>
            <consortium name="The Broad Institute Genomics Platform"/>
            <consortium name="The Broad Institute Genome Sequencing Center for Infectious Disease"/>
            <person name="Wu L."/>
            <person name="Ma J."/>
        </authorList>
    </citation>
    <scope>NUCLEOTIDE SEQUENCE [LARGE SCALE GENOMIC DNA]</scope>
    <source>
        <strain evidence="11">JCM 14046</strain>
    </source>
</reference>
<dbReference type="Pfam" id="PF00082">
    <property type="entry name" value="Peptidase_S8"/>
    <property type="match status" value="1"/>
</dbReference>
<evidence type="ECO:0000256" key="8">
    <source>
        <dbReference type="SAM" id="SignalP"/>
    </source>
</evidence>
<keyword evidence="4 5" id="KW-0720">Serine protease</keyword>
<dbReference type="Proteomes" id="UP001501612">
    <property type="component" value="Unassembled WGS sequence"/>
</dbReference>
<dbReference type="InterPro" id="IPR015500">
    <property type="entry name" value="Peptidase_S8_subtilisin-rel"/>
</dbReference>
<evidence type="ECO:0000313" key="10">
    <source>
        <dbReference type="EMBL" id="GAA1929604.1"/>
    </source>
</evidence>
<gene>
    <name evidence="10" type="ORF">GCM10009737_34330</name>
</gene>
<feature type="signal peptide" evidence="8">
    <location>
        <begin position="1"/>
        <end position="36"/>
    </location>
</feature>
<keyword evidence="11" id="KW-1185">Reference proteome</keyword>
<accession>A0ABP5B3M5</accession>
<keyword evidence="8" id="KW-0732">Signal</keyword>
<evidence type="ECO:0000256" key="4">
    <source>
        <dbReference type="ARBA" id="ARBA00022825"/>
    </source>
</evidence>
<dbReference type="PRINTS" id="PR00723">
    <property type="entry name" value="SUBTILISIN"/>
</dbReference>
<feature type="region of interest" description="Disordered" evidence="6">
    <location>
        <begin position="374"/>
        <end position="394"/>
    </location>
</feature>
<evidence type="ECO:0000256" key="3">
    <source>
        <dbReference type="ARBA" id="ARBA00022801"/>
    </source>
</evidence>
<evidence type="ECO:0000256" key="1">
    <source>
        <dbReference type="ARBA" id="ARBA00011073"/>
    </source>
</evidence>
<keyword evidence="2 5" id="KW-0645">Protease</keyword>
<comment type="caution">
    <text evidence="10">The sequence shown here is derived from an EMBL/GenBank/DDBJ whole genome shotgun (WGS) entry which is preliminary data.</text>
</comment>
<dbReference type="PANTHER" id="PTHR43806:SF11">
    <property type="entry name" value="CEREVISIN-RELATED"/>
    <property type="match status" value="1"/>
</dbReference>
<organism evidence="10 11">
    <name type="scientific">Nocardioides lentus</name>
    <dbReference type="NCBI Taxonomy" id="338077"/>
    <lineage>
        <taxon>Bacteria</taxon>
        <taxon>Bacillati</taxon>
        <taxon>Actinomycetota</taxon>
        <taxon>Actinomycetes</taxon>
        <taxon>Propionibacteriales</taxon>
        <taxon>Nocardioidaceae</taxon>
        <taxon>Nocardioides</taxon>
    </lineage>
</organism>
<evidence type="ECO:0000256" key="2">
    <source>
        <dbReference type="ARBA" id="ARBA00022670"/>
    </source>
</evidence>
<keyword evidence="3 5" id="KW-0378">Hydrolase</keyword>
<feature type="active site" description="Charge relay system" evidence="5">
    <location>
        <position position="91"/>
    </location>
</feature>
<dbReference type="InterPro" id="IPR050131">
    <property type="entry name" value="Peptidase_S8_subtilisin-like"/>
</dbReference>
<keyword evidence="7" id="KW-1133">Transmembrane helix</keyword>
<dbReference type="PROSITE" id="PS00137">
    <property type="entry name" value="SUBTILASE_HIS"/>
    <property type="match status" value="1"/>
</dbReference>
<evidence type="ECO:0000256" key="5">
    <source>
        <dbReference type="PROSITE-ProRule" id="PRU01240"/>
    </source>
</evidence>
<dbReference type="SUPFAM" id="SSF52743">
    <property type="entry name" value="Subtilisin-like"/>
    <property type="match status" value="1"/>
</dbReference>